<dbReference type="Pfam" id="PF01031">
    <property type="entry name" value="Dynamin_M"/>
    <property type="match status" value="1"/>
</dbReference>
<accession>A0A401PVU7</accession>
<proteinExistence type="predicted"/>
<dbReference type="Gene3D" id="3.40.50.300">
    <property type="entry name" value="P-loop containing nucleotide triphosphate hydrolases"/>
    <property type="match status" value="1"/>
</dbReference>
<dbReference type="OrthoDB" id="5061070at2759"/>
<name>A0A401PVU7_SCYTO</name>
<dbReference type="GO" id="GO:0031623">
    <property type="term" value="P:receptor internalization"/>
    <property type="evidence" value="ECO:0007669"/>
    <property type="project" value="TreeGrafter"/>
</dbReference>
<dbReference type="GO" id="GO:0003924">
    <property type="term" value="F:GTPase activity"/>
    <property type="evidence" value="ECO:0007669"/>
    <property type="project" value="TreeGrafter"/>
</dbReference>
<dbReference type="EMBL" id="BFAA01014142">
    <property type="protein sequence ID" value="GCB77251.1"/>
    <property type="molecule type" value="Genomic_DNA"/>
</dbReference>
<protein>
    <recommendedName>
        <fullName evidence="1">Dynamin stalk domain-containing protein</fullName>
    </recommendedName>
</protein>
<dbReference type="GO" id="GO:0005886">
    <property type="term" value="C:plasma membrane"/>
    <property type="evidence" value="ECO:0007669"/>
    <property type="project" value="TreeGrafter"/>
</dbReference>
<dbReference type="STRING" id="75743.A0A401PVU7"/>
<dbReference type="GO" id="GO:0005634">
    <property type="term" value="C:nucleus"/>
    <property type="evidence" value="ECO:0007669"/>
    <property type="project" value="TreeGrafter"/>
</dbReference>
<dbReference type="GO" id="GO:0098793">
    <property type="term" value="C:presynapse"/>
    <property type="evidence" value="ECO:0007669"/>
    <property type="project" value="GOC"/>
</dbReference>
<dbReference type="InterPro" id="IPR027417">
    <property type="entry name" value="P-loop_NTPase"/>
</dbReference>
<dbReference type="GO" id="GO:0005874">
    <property type="term" value="C:microtubule"/>
    <property type="evidence" value="ECO:0007669"/>
    <property type="project" value="TreeGrafter"/>
</dbReference>
<dbReference type="GO" id="GO:0016185">
    <property type="term" value="P:synaptic vesicle budding from presynaptic endocytic zone membrane"/>
    <property type="evidence" value="ECO:0007669"/>
    <property type="project" value="TreeGrafter"/>
</dbReference>
<feature type="domain" description="Dynamin stalk" evidence="1">
    <location>
        <begin position="67"/>
        <end position="206"/>
    </location>
</feature>
<feature type="non-terminal residue" evidence="2">
    <location>
        <position position="1"/>
    </location>
</feature>
<dbReference type="Proteomes" id="UP000288216">
    <property type="component" value="Unassembled WGS sequence"/>
</dbReference>
<comment type="caution">
    <text evidence="2">The sequence shown here is derived from an EMBL/GenBank/DDBJ whole genome shotgun (WGS) entry which is preliminary data.</text>
</comment>
<dbReference type="GO" id="GO:0005737">
    <property type="term" value="C:cytoplasm"/>
    <property type="evidence" value="ECO:0007669"/>
    <property type="project" value="TreeGrafter"/>
</dbReference>
<evidence type="ECO:0000259" key="1">
    <source>
        <dbReference type="Pfam" id="PF01031"/>
    </source>
</evidence>
<reference evidence="2 3" key="1">
    <citation type="journal article" date="2018" name="Nat. Ecol. Evol.">
        <title>Shark genomes provide insights into elasmobranch evolution and the origin of vertebrates.</title>
        <authorList>
            <person name="Hara Y"/>
            <person name="Yamaguchi K"/>
            <person name="Onimaru K"/>
            <person name="Kadota M"/>
            <person name="Koyanagi M"/>
            <person name="Keeley SD"/>
            <person name="Tatsumi K"/>
            <person name="Tanaka K"/>
            <person name="Motone F"/>
            <person name="Kageyama Y"/>
            <person name="Nozu R"/>
            <person name="Adachi N"/>
            <person name="Nishimura O"/>
            <person name="Nakagawa R"/>
            <person name="Tanegashima C"/>
            <person name="Kiyatake I"/>
            <person name="Matsumoto R"/>
            <person name="Murakumo K"/>
            <person name="Nishida K"/>
            <person name="Terakita A"/>
            <person name="Kuratani S"/>
            <person name="Sato K"/>
            <person name="Hyodo S Kuraku.S."/>
        </authorList>
    </citation>
    <scope>NUCLEOTIDE SEQUENCE [LARGE SCALE GENOMIC DNA]</scope>
</reference>
<evidence type="ECO:0000313" key="3">
    <source>
        <dbReference type="Proteomes" id="UP000288216"/>
    </source>
</evidence>
<sequence length="209" mass="24354">ILTKPDLVDKGTEANVVDIVRNIVVELRKGYMIVKCRGQKDINDKLTLDDAITKEKAFFEDHEQFRSLPQLRKDVEMKLSNTMQHLKIYSSGVPIAYDEKVMFMIEKINKFCNHTRSLTTGEEPQNILSGKRYITKVRKEFTDWNSFLDKNVSNFRDFLRDEVLCFDESYRGRELPGFVNYKTFESLVKNEIVKLEEPAIQKLTTVTGT</sequence>
<dbReference type="GO" id="GO:0008017">
    <property type="term" value="F:microtubule binding"/>
    <property type="evidence" value="ECO:0007669"/>
    <property type="project" value="TreeGrafter"/>
</dbReference>
<dbReference type="InterPro" id="IPR022812">
    <property type="entry name" value="Dynamin"/>
</dbReference>
<gene>
    <name evidence="2" type="ORF">scyTo_0019260</name>
</gene>
<dbReference type="PANTHER" id="PTHR11566:SF231">
    <property type="entry name" value="INTERFERON-INDUCED GTP-BINDING PROTEIN MX"/>
    <property type="match status" value="1"/>
</dbReference>
<evidence type="ECO:0000313" key="2">
    <source>
        <dbReference type="EMBL" id="GCB77251.1"/>
    </source>
</evidence>
<keyword evidence="3" id="KW-1185">Reference proteome</keyword>
<dbReference type="SUPFAM" id="SSF52540">
    <property type="entry name" value="P-loop containing nucleoside triphosphate hydrolases"/>
    <property type="match status" value="1"/>
</dbReference>
<dbReference type="PANTHER" id="PTHR11566">
    <property type="entry name" value="DYNAMIN"/>
    <property type="match status" value="1"/>
</dbReference>
<organism evidence="2 3">
    <name type="scientific">Scyliorhinus torazame</name>
    <name type="common">Cloudy catshark</name>
    <name type="synonym">Catulus torazame</name>
    <dbReference type="NCBI Taxonomy" id="75743"/>
    <lineage>
        <taxon>Eukaryota</taxon>
        <taxon>Metazoa</taxon>
        <taxon>Chordata</taxon>
        <taxon>Craniata</taxon>
        <taxon>Vertebrata</taxon>
        <taxon>Chondrichthyes</taxon>
        <taxon>Elasmobranchii</taxon>
        <taxon>Galeomorphii</taxon>
        <taxon>Galeoidea</taxon>
        <taxon>Carcharhiniformes</taxon>
        <taxon>Scyliorhinidae</taxon>
        <taxon>Scyliorhinus</taxon>
    </lineage>
</organism>
<dbReference type="InterPro" id="IPR000375">
    <property type="entry name" value="Dynamin_stalk"/>
</dbReference>
<dbReference type="Gene3D" id="1.20.120.1240">
    <property type="entry name" value="Dynamin, middle domain"/>
    <property type="match status" value="1"/>
</dbReference>
<dbReference type="GO" id="GO:0051607">
    <property type="term" value="P:defense response to virus"/>
    <property type="evidence" value="ECO:0007669"/>
    <property type="project" value="TreeGrafter"/>
</dbReference>
<dbReference type="AlphaFoldDB" id="A0A401PVU7"/>